<dbReference type="PANTHER" id="PTHR22747">
    <property type="entry name" value="NUCLEOPLASMIN"/>
    <property type="match status" value="1"/>
</dbReference>
<protein>
    <recommendedName>
        <fullName evidence="5">Nucleophosmin</fullName>
    </recommendedName>
</protein>
<dbReference type="FunFam" id="1.10.10.2100:FF:000001">
    <property type="entry name" value="Nucleophosmin 1"/>
    <property type="match status" value="1"/>
</dbReference>
<dbReference type="Gene3D" id="2.60.120.340">
    <property type="entry name" value="Nucleoplasmin core domain"/>
    <property type="match status" value="1"/>
</dbReference>
<keyword evidence="8" id="KW-0694">RNA-binding</keyword>
<dbReference type="SUPFAM" id="SSF69203">
    <property type="entry name" value="Nucleoplasmin-like core domain"/>
    <property type="match status" value="1"/>
</dbReference>
<evidence type="ECO:0000256" key="2">
    <source>
        <dbReference type="ARBA" id="ARBA00004604"/>
    </source>
</evidence>
<dbReference type="GO" id="GO:0042393">
    <property type="term" value="F:histone binding"/>
    <property type="evidence" value="ECO:0007669"/>
    <property type="project" value="TreeGrafter"/>
</dbReference>
<dbReference type="FunFam" id="2.60.120.340:FF:000007">
    <property type="entry name" value="Nucleophosmin 1a"/>
    <property type="match status" value="1"/>
</dbReference>
<dbReference type="GO" id="GO:0000056">
    <property type="term" value="P:ribosomal small subunit export from nucleus"/>
    <property type="evidence" value="ECO:0007669"/>
    <property type="project" value="TreeGrafter"/>
</dbReference>
<evidence type="ECO:0000313" key="15">
    <source>
        <dbReference type="Proteomes" id="UP001044222"/>
    </source>
</evidence>
<keyword evidence="10" id="KW-0539">Nucleus</keyword>
<dbReference type="PANTHER" id="PTHR22747:SF42">
    <property type="entry name" value="NUCLEOPHOSMIN"/>
    <property type="match status" value="1"/>
</dbReference>
<reference evidence="14" key="1">
    <citation type="submission" date="2021-01" db="EMBL/GenBank/DDBJ databases">
        <title>A chromosome-scale assembly of European eel, Anguilla anguilla.</title>
        <authorList>
            <person name="Henkel C."/>
            <person name="Jong-Raadsen S.A."/>
            <person name="Dufour S."/>
            <person name="Weltzien F.-A."/>
            <person name="Palstra A.P."/>
            <person name="Pelster B."/>
            <person name="Spaink H.P."/>
            <person name="Van Den Thillart G.E."/>
            <person name="Jansen H."/>
            <person name="Zahm M."/>
            <person name="Klopp C."/>
            <person name="Cedric C."/>
            <person name="Louis A."/>
            <person name="Berthelot C."/>
            <person name="Parey E."/>
            <person name="Roest Crollius H."/>
            <person name="Montfort J."/>
            <person name="Robinson-Rechavi M."/>
            <person name="Bucao C."/>
            <person name="Bouchez O."/>
            <person name="Gislard M."/>
            <person name="Lluch J."/>
            <person name="Milhes M."/>
            <person name="Lampietro C."/>
            <person name="Lopez Roques C."/>
            <person name="Donnadieu C."/>
            <person name="Braasch I."/>
            <person name="Desvignes T."/>
            <person name="Postlethwait J."/>
            <person name="Bobe J."/>
            <person name="Guiguen Y."/>
            <person name="Dirks R."/>
        </authorList>
    </citation>
    <scope>NUCLEOTIDE SEQUENCE</scope>
    <source>
        <strain evidence="14">Tag_6206</strain>
        <tissue evidence="14">Liver</tissue>
    </source>
</reference>
<dbReference type="GO" id="GO:0000055">
    <property type="term" value="P:ribosomal large subunit export from nucleus"/>
    <property type="evidence" value="ECO:0007669"/>
    <property type="project" value="TreeGrafter"/>
</dbReference>
<name>A0A9D3RVN6_ANGAN</name>
<evidence type="ECO:0000313" key="14">
    <source>
        <dbReference type="EMBL" id="KAG5844858.1"/>
    </source>
</evidence>
<evidence type="ECO:0000256" key="1">
    <source>
        <dbReference type="ARBA" id="ARBA00004496"/>
    </source>
</evidence>
<dbReference type="GO" id="GO:0006338">
    <property type="term" value="P:chromatin remodeling"/>
    <property type="evidence" value="ECO:0007669"/>
    <property type="project" value="TreeGrafter"/>
</dbReference>
<dbReference type="InterPro" id="IPR032569">
    <property type="entry name" value="NPM1_C"/>
</dbReference>
<dbReference type="InterPro" id="IPR036824">
    <property type="entry name" value="Nucleoplasmin_core_dom_sf"/>
</dbReference>
<dbReference type="InterPro" id="IPR024057">
    <property type="entry name" value="Nucleoplasmin_core_dom"/>
</dbReference>
<dbReference type="Pfam" id="PF16276">
    <property type="entry name" value="NPM1-C"/>
    <property type="match status" value="1"/>
</dbReference>
<keyword evidence="7" id="KW-0597">Phosphoprotein</keyword>
<evidence type="ECO:0000256" key="10">
    <source>
        <dbReference type="ARBA" id="ARBA00023242"/>
    </source>
</evidence>
<dbReference type="AlphaFoldDB" id="A0A9D3RVN6"/>
<dbReference type="GO" id="GO:0003682">
    <property type="term" value="F:chromatin binding"/>
    <property type="evidence" value="ECO:0007669"/>
    <property type="project" value="TreeGrafter"/>
</dbReference>
<feature type="compositionally biased region" description="Low complexity" evidence="11">
    <location>
        <begin position="242"/>
        <end position="256"/>
    </location>
</feature>
<evidence type="ECO:0000256" key="11">
    <source>
        <dbReference type="SAM" id="MobiDB-lite"/>
    </source>
</evidence>
<dbReference type="Proteomes" id="UP001044222">
    <property type="component" value="Chromosome 8"/>
</dbReference>
<dbReference type="GO" id="GO:0042802">
    <property type="term" value="F:identical protein binding"/>
    <property type="evidence" value="ECO:0007669"/>
    <property type="project" value="UniProtKB-ARBA"/>
</dbReference>
<dbReference type="GO" id="GO:1990904">
    <property type="term" value="C:ribonucleoprotein complex"/>
    <property type="evidence" value="ECO:0007669"/>
    <property type="project" value="TreeGrafter"/>
</dbReference>
<evidence type="ECO:0000256" key="7">
    <source>
        <dbReference type="ARBA" id="ARBA00022553"/>
    </source>
</evidence>
<dbReference type="GO" id="GO:0005813">
    <property type="term" value="C:centrosome"/>
    <property type="evidence" value="ECO:0007669"/>
    <property type="project" value="TreeGrafter"/>
</dbReference>
<evidence type="ECO:0000256" key="5">
    <source>
        <dbReference type="ARBA" id="ARBA00020749"/>
    </source>
</evidence>
<dbReference type="GO" id="GO:0010824">
    <property type="term" value="P:regulation of centrosome duplication"/>
    <property type="evidence" value="ECO:0007669"/>
    <property type="project" value="TreeGrafter"/>
</dbReference>
<proteinExistence type="inferred from homology"/>
<feature type="region of interest" description="Disordered" evidence="11">
    <location>
        <begin position="159"/>
        <end position="286"/>
    </location>
</feature>
<comment type="similarity">
    <text evidence="4">Belongs to the nucleoplasmin family.</text>
</comment>
<dbReference type="Gene3D" id="1.10.10.2100">
    <property type="match status" value="1"/>
</dbReference>
<evidence type="ECO:0000256" key="4">
    <source>
        <dbReference type="ARBA" id="ARBA00010744"/>
    </source>
</evidence>
<dbReference type="GO" id="GO:0003723">
    <property type="term" value="F:RNA binding"/>
    <property type="evidence" value="ECO:0007669"/>
    <property type="project" value="UniProtKB-KW"/>
</dbReference>
<organism evidence="14 15">
    <name type="scientific">Anguilla anguilla</name>
    <name type="common">European freshwater eel</name>
    <name type="synonym">Muraena anguilla</name>
    <dbReference type="NCBI Taxonomy" id="7936"/>
    <lineage>
        <taxon>Eukaryota</taxon>
        <taxon>Metazoa</taxon>
        <taxon>Chordata</taxon>
        <taxon>Craniata</taxon>
        <taxon>Vertebrata</taxon>
        <taxon>Euteleostomi</taxon>
        <taxon>Actinopterygii</taxon>
        <taxon>Neopterygii</taxon>
        <taxon>Teleostei</taxon>
        <taxon>Anguilliformes</taxon>
        <taxon>Anguillidae</taxon>
        <taxon>Anguilla</taxon>
    </lineage>
</organism>
<dbReference type="GO" id="GO:0045944">
    <property type="term" value="P:positive regulation of transcription by RNA polymerase II"/>
    <property type="evidence" value="ECO:0007669"/>
    <property type="project" value="TreeGrafter"/>
</dbReference>
<dbReference type="Pfam" id="PF03066">
    <property type="entry name" value="Nucleoplasmin"/>
    <property type="match status" value="1"/>
</dbReference>
<keyword evidence="9" id="KW-0143">Chaperone</keyword>
<dbReference type="GO" id="GO:0005654">
    <property type="term" value="C:nucleoplasm"/>
    <property type="evidence" value="ECO:0007669"/>
    <property type="project" value="UniProtKB-SubCell"/>
</dbReference>
<accession>A0A9D3RVN6</accession>
<dbReference type="InterPro" id="IPR004301">
    <property type="entry name" value="Nucleoplasmin"/>
</dbReference>
<evidence type="ECO:0000259" key="12">
    <source>
        <dbReference type="Pfam" id="PF03066"/>
    </source>
</evidence>
<feature type="compositionally biased region" description="Acidic residues" evidence="11">
    <location>
        <begin position="159"/>
        <end position="172"/>
    </location>
</feature>
<keyword evidence="15" id="KW-1185">Reference proteome</keyword>
<evidence type="ECO:0000256" key="8">
    <source>
        <dbReference type="ARBA" id="ARBA00022884"/>
    </source>
</evidence>
<feature type="domain" description="Nucleoplasmin core" evidence="12">
    <location>
        <begin position="53"/>
        <end position="152"/>
    </location>
</feature>
<evidence type="ECO:0000259" key="13">
    <source>
        <dbReference type="Pfam" id="PF16276"/>
    </source>
</evidence>
<dbReference type="GO" id="GO:0005730">
    <property type="term" value="C:nucleolus"/>
    <property type="evidence" value="ECO:0007669"/>
    <property type="project" value="UniProtKB-SubCell"/>
</dbReference>
<keyword evidence="6" id="KW-0963">Cytoplasm</keyword>
<gene>
    <name evidence="14" type="ORF">ANANG_G00167520</name>
</gene>
<sequence>MLVPQYRPGRVLLRNGVVCLPAWERSFQFTVQWRRKRSMNGMEMDQLGPQNFLYGCELKAGKDVTFNPEDDDFEHQLSLRMVCVDSSTKDELHVVEVEGHNSEGQEVKAILATLNPSSLPSVCLGGFEISPPAVFRLKSGSGPVHISGQHLIMADADQSFDEDDDDEEEEEEVVKTSTKRLALPSVAKPQKKMKMDEEADEEDDDEDDEDEDDDDEGSEDEEEEEEDSPVKPKKTPAKSPAQNGKTPNTTTPTGKQNKGKTPDAKVRTEKGTPKTPQTPRSPPTMEEIQNKIKANIEKGVMLPKVEAKFENYIKNGFHVKDSKMIQELWKWRQTVKDRK</sequence>
<feature type="compositionally biased region" description="Basic and acidic residues" evidence="11">
    <location>
        <begin position="260"/>
        <end position="272"/>
    </location>
</feature>
<dbReference type="GO" id="GO:0042274">
    <property type="term" value="P:ribosomal small subunit biogenesis"/>
    <property type="evidence" value="ECO:0007669"/>
    <property type="project" value="TreeGrafter"/>
</dbReference>
<feature type="compositionally biased region" description="Acidic residues" evidence="11">
    <location>
        <begin position="197"/>
        <end position="227"/>
    </location>
</feature>
<comment type="subcellular location">
    <subcellularLocation>
        <location evidence="1">Cytoplasm</location>
    </subcellularLocation>
    <subcellularLocation>
        <location evidence="2">Nucleus</location>
        <location evidence="2">Nucleolus</location>
    </subcellularLocation>
    <subcellularLocation>
        <location evidence="3">Nucleus</location>
        <location evidence="3">Nucleoplasm</location>
    </subcellularLocation>
</comment>
<dbReference type="EMBL" id="JAFIRN010000008">
    <property type="protein sequence ID" value="KAG5844858.1"/>
    <property type="molecule type" value="Genomic_DNA"/>
</dbReference>
<comment type="caution">
    <text evidence="14">The sequence shown here is derived from an EMBL/GenBank/DDBJ whole genome shotgun (WGS) entry which is preliminary data.</text>
</comment>
<evidence type="ECO:0000256" key="6">
    <source>
        <dbReference type="ARBA" id="ARBA00022490"/>
    </source>
</evidence>
<feature type="domain" description="Nucleophosmin C-terminal" evidence="13">
    <location>
        <begin position="286"/>
        <end position="334"/>
    </location>
</feature>
<evidence type="ECO:0000256" key="9">
    <source>
        <dbReference type="ARBA" id="ARBA00023186"/>
    </source>
</evidence>
<dbReference type="GO" id="GO:0005737">
    <property type="term" value="C:cytoplasm"/>
    <property type="evidence" value="ECO:0007669"/>
    <property type="project" value="UniProtKB-SubCell"/>
</dbReference>
<evidence type="ECO:0000256" key="3">
    <source>
        <dbReference type="ARBA" id="ARBA00004642"/>
    </source>
</evidence>
<dbReference type="GO" id="GO:0042273">
    <property type="term" value="P:ribosomal large subunit biogenesis"/>
    <property type="evidence" value="ECO:0007669"/>
    <property type="project" value="TreeGrafter"/>
</dbReference>